<feature type="transmembrane region" description="Helical" evidence="7">
    <location>
        <begin position="532"/>
        <end position="553"/>
    </location>
</feature>
<feature type="domain" description="Integral membrane bound transporter" evidence="8">
    <location>
        <begin position="423"/>
        <end position="549"/>
    </location>
</feature>
<dbReference type="AlphaFoldDB" id="A0A1R3HBS0"/>
<dbReference type="Pfam" id="PF13515">
    <property type="entry name" value="FUSC_2"/>
    <property type="match status" value="1"/>
</dbReference>
<feature type="transmembrane region" description="Helical" evidence="7">
    <location>
        <begin position="15"/>
        <end position="36"/>
    </location>
</feature>
<evidence type="ECO:0000256" key="1">
    <source>
        <dbReference type="ARBA" id="ARBA00004651"/>
    </source>
</evidence>
<feature type="transmembrane region" description="Helical" evidence="7">
    <location>
        <begin position="75"/>
        <end position="95"/>
    </location>
</feature>
<keyword evidence="5 7" id="KW-0472">Membrane</keyword>
<sequence>MATAAAQQQHDRARAVWWTCLASAFRTAIACTIVGVTTLYGPASLQRYVTLPAFSYVTVIIISTDATLGDTLHGCWLVLYASVQSLGPAMLSLWLIGPAKLTNRTTALATTLGGLVVVLPESTHLIAKRIALGQIVLVYVTGFLKGGETHPLMHPVHVASSTAVGVAACVLALLLPYPRLASCEAKKNCKLLAENSSQRLKLFVKALCVDDKAAASASISQAKLLTAAATKLLQSIKRFQGSMKWEKLPFKCLRPYYMNSGDKLQEIEIALKGMETALEGTPFPAGRILLDEELKDGLHRLEEHISLTIKQAKSFLPGTEYSLTVPESNADDIIKFLQTIQTIPPTHQDLPALFFLFCMKLLHTKSSPKPNPQKQQKPLQNQKPISEKEDDGLSFKEVWDSCGLNRKRLLPAFKFSLILGFSVLFGLIYSKPNGFWSGLTVAVSFAAAREATFKVANIKAQGTVLGTVYGVLGYFLFSKFLVIRFFSLLPWFLFTSFLRQSKMYGPAGGISAVIGAVLILGRKNFGPPTEFAIARIIETFIGLACSLVVELLFQPTRASTLAKIELSKSLEAFHECIGSVSLIQVSETNNSLVENQKKLKNHVNQLGKFIGEADVEPNFWFLPFHSACYGKLLGSLSKMVDLLLFGAHAIGFLERDSTKLETSLKETVNKLLESDLKLFKESLCNLTKDLEKISLIKSLPLLDKELEKNNISCDVEMGKSPRPNFFKASAIGNSDEDGDIEMDKILNSYLEHSKQVVDMIHGIEDDDQKELKSQMVLSLSALGYCMKGLINETRKIEEGIKELVQWENPSSNVNLHEISRKIHALCS</sequence>
<evidence type="ECO:0000256" key="7">
    <source>
        <dbReference type="SAM" id="Phobius"/>
    </source>
</evidence>
<keyword evidence="10" id="KW-1185">Reference proteome</keyword>
<reference evidence="9 10" key="1">
    <citation type="submission" date="2013-09" db="EMBL/GenBank/DDBJ databases">
        <title>Corchorus capsularis genome sequencing.</title>
        <authorList>
            <person name="Alam M."/>
            <person name="Haque M.S."/>
            <person name="Islam M.S."/>
            <person name="Emdad E.M."/>
            <person name="Islam M.M."/>
            <person name="Ahmed B."/>
            <person name="Halim A."/>
            <person name="Hossen Q.M.M."/>
            <person name="Hossain M.Z."/>
            <person name="Ahmed R."/>
            <person name="Khan M.M."/>
            <person name="Islam R."/>
            <person name="Rashid M.M."/>
            <person name="Khan S.A."/>
            <person name="Rahman M.S."/>
            <person name="Alam M."/>
        </authorList>
    </citation>
    <scope>NUCLEOTIDE SEQUENCE [LARGE SCALE GENOMIC DNA]</scope>
    <source>
        <strain evidence="10">cv. CVL-1</strain>
        <tissue evidence="9">Whole seedling</tissue>
    </source>
</reference>
<keyword evidence="3 7" id="KW-0812">Transmembrane</keyword>
<dbReference type="STRING" id="210143.A0A1R3HBS0"/>
<evidence type="ECO:0000259" key="8">
    <source>
        <dbReference type="Pfam" id="PF13515"/>
    </source>
</evidence>
<evidence type="ECO:0000256" key="4">
    <source>
        <dbReference type="ARBA" id="ARBA00022989"/>
    </source>
</evidence>
<evidence type="ECO:0000313" key="9">
    <source>
        <dbReference type="EMBL" id="OMO67723.1"/>
    </source>
</evidence>
<feature type="transmembrane region" description="Helical" evidence="7">
    <location>
        <begin position="464"/>
        <end position="483"/>
    </location>
</feature>
<dbReference type="PANTHER" id="PTHR30509">
    <property type="entry name" value="P-HYDROXYBENZOIC ACID EFFLUX PUMP SUBUNIT-RELATED"/>
    <property type="match status" value="1"/>
</dbReference>
<feature type="compositionally biased region" description="Low complexity" evidence="6">
    <location>
        <begin position="366"/>
        <end position="384"/>
    </location>
</feature>
<dbReference type="InterPro" id="IPR049453">
    <property type="entry name" value="Memb_transporter_dom"/>
</dbReference>
<dbReference type="Gramene" id="OMO67723">
    <property type="protein sequence ID" value="OMO67723"/>
    <property type="gene ID" value="CCACVL1_20360"/>
</dbReference>
<dbReference type="GO" id="GO:0005886">
    <property type="term" value="C:plasma membrane"/>
    <property type="evidence" value="ECO:0007669"/>
    <property type="project" value="UniProtKB-SubCell"/>
</dbReference>
<feature type="transmembrane region" description="Helical" evidence="7">
    <location>
        <begin position="101"/>
        <end position="119"/>
    </location>
</feature>
<feature type="transmembrane region" description="Helical" evidence="7">
    <location>
        <begin position="156"/>
        <end position="177"/>
    </location>
</feature>
<dbReference type="Proteomes" id="UP000188268">
    <property type="component" value="Unassembled WGS sequence"/>
</dbReference>
<name>A0A1R3HBS0_COCAP</name>
<dbReference type="OrthoDB" id="68611at2759"/>
<comment type="subcellular location">
    <subcellularLocation>
        <location evidence="1">Cell membrane</location>
        <topology evidence="1">Multi-pass membrane protein</topology>
    </subcellularLocation>
</comment>
<protein>
    <recommendedName>
        <fullName evidence="8">Integral membrane bound transporter domain-containing protein</fullName>
    </recommendedName>
</protein>
<evidence type="ECO:0000256" key="3">
    <source>
        <dbReference type="ARBA" id="ARBA00022692"/>
    </source>
</evidence>
<evidence type="ECO:0000313" key="10">
    <source>
        <dbReference type="Proteomes" id="UP000188268"/>
    </source>
</evidence>
<feature type="region of interest" description="Disordered" evidence="6">
    <location>
        <begin position="366"/>
        <end position="389"/>
    </location>
</feature>
<dbReference type="PANTHER" id="PTHR30509:SF9">
    <property type="entry name" value="MULTIDRUG RESISTANCE PROTEIN MDTO"/>
    <property type="match status" value="1"/>
</dbReference>
<evidence type="ECO:0000256" key="2">
    <source>
        <dbReference type="ARBA" id="ARBA00022475"/>
    </source>
</evidence>
<feature type="transmembrane region" description="Helical" evidence="7">
    <location>
        <begin position="48"/>
        <end position="68"/>
    </location>
</feature>
<organism evidence="9 10">
    <name type="scientific">Corchorus capsularis</name>
    <name type="common">Jute</name>
    <dbReference type="NCBI Taxonomy" id="210143"/>
    <lineage>
        <taxon>Eukaryota</taxon>
        <taxon>Viridiplantae</taxon>
        <taxon>Streptophyta</taxon>
        <taxon>Embryophyta</taxon>
        <taxon>Tracheophyta</taxon>
        <taxon>Spermatophyta</taxon>
        <taxon>Magnoliopsida</taxon>
        <taxon>eudicotyledons</taxon>
        <taxon>Gunneridae</taxon>
        <taxon>Pentapetalae</taxon>
        <taxon>rosids</taxon>
        <taxon>malvids</taxon>
        <taxon>Malvales</taxon>
        <taxon>Malvaceae</taxon>
        <taxon>Grewioideae</taxon>
        <taxon>Apeibeae</taxon>
        <taxon>Corchorus</taxon>
    </lineage>
</organism>
<comment type="caution">
    <text evidence="9">The sequence shown here is derived from an EMBL/GenBank/DDBJ whole genome shotgun (WGS) entry which is preliminary data.</text>
</comment>
<gene>
    <name evidence="9" type="ORF">CCACVL1_20360</name>
</gene>
<proteinExistence type="predicted"/>
<evidence type="ECO:0000256" key="5">
    <source>
        <dbReference type="ARBA" id="ARBA00023136"/>
    </source>
</evidence>
<dbReference type="OMA" id="LIPWFIF"/>
<keyword evidence="4 7" id="KW-1133">Transmembrane helix</keyword>
<feature type="transmembrane region" description="Helical" evidence="7">
    <location>
        <begin position="503"/>
        <end position="520"/>
    </location>
</feature>
<keyword evidence="2" id="KW-1003">Cell membrane</keyword>
<feature type="transmembrane region" description="Helical" evidence="7">
    <location>
        <begin position="409"/>
        <end position="429"/>
    </location>
</feature>
<dbReference type="EMBL" id="AWWV01012380">
    <property type="protein sequence ID" value="OMO67723.1"/>
    <property type="molecule type" value="Genomic_DNA"/>
</dbReference>
<accession>A0A1R3HBS0</accession>
<evidence type="ECO:0000256" key="6">
    <source>
        <dbReference type="SAM" id="MobiDB-lite"/>
    </source>
</evidence>